<proteinExistence type="predicted"/>
<gene>
    <name evidence="1" type="ORF">L1987_84325</name>
</gene>
<dbReference type="EMBL" id="CM042045">
    <property type="protein sequence ID" value="KAI3683810.1"/>
    <property type="molecule type" value="Genomic_DNA"/>
</dbReference>
<comment type="caution">
    <text evidence="1">The sequence shown here is derived from an EMBL/GenBank/DDBJ whole genome shotgun (WGS) entry which is preliminary data.</text>
</comment>
<reference evidence="2" key="1">
    <citation type="journal article" date="2022" name="Mol. Ecol. Resour.">
        <title>The genomes of chicory, endive, great burdock and yacon provide insights into Asteraceae palaeo-polyploidization history and plant inulin production.</title>
        <authorList>
            <person name="Fan W."/>
            <person name="Wang S."/>
            <person name="Wang H."/>
            <person name="Wang A."/>
            <person name="Jiang F."/>
            <person name="Liu H."/>
            <person name="Zhao H."/>
            <person name="Xu D."/>
            <person name="Zhang Y."/>
        </authorList>
    </citation>
    <scope>NUCLEOTIDE SEQUENCE [LARGE SCALE GENOMIC DNA]</scope>
    <source>
        <strain evidence="2">cv. Yunnan</strain>
    </source>
</reference>
<keyword evidence="2" id="KW-1185">Reference proteome</keyword>
<protein>
    <submittedName>
        <fullName evidence="1">Uncharacterized protein</fullName>
    </submittedName>
</protein>
<name>A0ACB8YIK9_9ASTR</name>
<reference evidence="1 2" key="2">
    <citation type="journal article" date="2022" name="Mol. Ecol. Resour.">
        <title>The genomes of chicory, endive, great burdock and yacon provide insights into Asteraceae paleo-polyploidization history and plant inulin production.</title>
        <authorList>
            <person name="Fan W."/>
            <person name="Wang S."/>
            <person name="Wang H."/>
            <person name="Wang A."/>
            <person name="Jiang F."/>
            <person name="Liu H."/>
            <person name="Zhao H."/>
            <person name="Xu D."/>
            <person name="Zhang Y."/>
        </authorList>
    </citation>
    <scope>NUCLEOTIDE SEQUENCE [LARGE SCALE GENOMIC DNA]</scope>
    <source>
        <strain evidence="2">cv. Yunnan</strain>
        <tissue evidence="1">Leaves</tissue>
    </source>
</reference>
<organism evidence="1 2">
    <name type="scientific">Smallanthus sonchifolius</name>
    <dbReference type="NCBI Taxonomy" id="185202"/>
    <lineage>
        <taxon>Eukaryota</taxon>
        <taxon>Viridiplantae</taxon>
        <taxon>Streptophyta</taxon>
        <taxon>Embryophyta</taxon>
        <taxon>Tracheophyta</taxon>
        <taxon>Spermatophyta</taxon>
        <taxon>Magnoliopsida</taxon>
        <taxon>eudicotyledons</taxon>
        <taxon>Gunneridae</taxon>
        <taxon>Pentapetalae</taxon>
        <taxon>asterids</taxon>
        <taxon>campanulids</taxon>
        <taxon>Asterales</taxon>
        <taxon>Asteraceae</taxon>
        <taxon>Asteroideae</taxon>
        <taxon>Heliantheae alliance</taxon>
        <taxon>Millerieae</taxon>
        <taxon>Smallanthus</taxon>
    </lineage>
</organism>
<dbReference type="Proteomes" id="UP001056120">
    <property type="component" value="Linkage Group LG28"/>
</dbReference>
<evidence type="ECO:0000313" key="2">
    <source>
        <dbReference type="Proteomes" id="UP001056120"/>
    </source>
</evidence>
<sequence length="598" mass="67536">MHSMAKIYQLLIIQLLFTKFMAVRSDITIQEFYHEERDALIPFRDSMKSSYNLHGNWTGPPCYNNMSRWMGIGCSNSHVTQLILESINLTGSLSVGFLQNVTFLSKLSFHNNSLTGVLPNLTNLMHLESVILSGNQFSGHIPLDYIYLPNLTTLELQENEITGTIPSFDQESLTALNLSYNRLSGPIPETKILERFESSSFDHNPGLCGKPLDIPCAVSPPPSPSEDKKKRLKVWIVVLIAAAGAVVPFLVILFVFCCYRRVQGKKEKKEAAEKHQHPNEGIAKKAQWSASTDDPEKSVDLVFFHEHKPVFDLDELLRASAQVLGKGTLGTTYKATLESGLVVAVKRFKEINSLTEKEFVHQMQLLGNLRHPNLVEIISFYYSKDEKFVIHKFIQDESLFELLHGSRGIGRIPLNWTTRLQIMKDVAKGLVFLHQSLPSHKVPHGNLKSSNVLVYFTNETAHAKLSDFGYLPLLPSEKSTFSIRKCPEVMEGKKPTHKSDVYCFGILLLEVITGKLAGDDNHEEDLSDWVREVANSDWSMDIFDLEILVEKDGHEDMLKVAKLALGCTEVSPKRRPDMTQILTRLEEIHNPQLNIEVN</sequence>
<evidence type="ECO:0000313" key="1">
    <source>
        <dbReference type="EMBL" id="KAI3683810.1"/>
    </source>
</evidence>
<accession>A0ACB8YIK9</accession>